<dbReference type="Proteomes" id="UP000546200">
    <property type="component" value="Unassembled WGS sequence"/>
</dbReference>
<sequence>MAQIEITRFKSGRSGYTKADSSKVPLDRNDRATAVIQYVENAICQLRHGQGEPRGISFASYTGVGGRNLESKIEGVYALGSGLIGYSQKMTVAASATAEKKTVGQRS</sequence>
<organism evidence="1 2">
    <name type="scientific">Sphingomonas aerophila</name>
    <dbReference type="NCBI Taxonomy" id="1344948"/>
    <lineage>
        <taxon>Bacteria</taxon>
        <taxon>Pseudomonadati</taxon>
        <taxon>Pseudomonadota</taxon>
        <taxon>Alphaproteobacteria</taxon>
        <taxon>Sphingomonadales</taxon>
        <taxon>Sphingomonadaceae</taxon>
        <taxon>Sphingomonas</taxon>
    </lineage>
</organism>
<evidence type="ECO:0000313" key="2">
    <source>
        <dbReference type="Proteomes" id="UP000546200"/>
    </source>
</evidence>
<gene>
    <name evidence="1" type="ORF">FHS94_002686</name>
</gene>
<proteinExistence type="predicted"/>
<reference evidence="1 2" key="1">
    <citation type="submission" date="2020-08" db="EMBL/GenBank/DDBJ databases">
        <title>Genomic Encyclopedia of Type Strains, Phase IV (KMG-IV): sequencing the most valuable type-strain genomes for metagenomic binning, comparative biology and taxonomic classification.</title>
        <authorList>
            <person name="Goeker M."/>
        </authorList>
    </citation>
    <scope>NUCLEOTIDE SEQUENCE [LARGE SCALE GENOMIC DNA]</scope>
    <source>
        <strain evidence="1 2">DSM 100044</strain>
    </source>
</reference>
<accession>A0A7W9BF80</accession>
<comment type="caution">
    <text evidence="1">The sequence shown here is derived from an EMBL/GenBank/DDBJ whole genome shotgun (WGS) entry which is preliminary data.</text>
</comment>
<dbReference type="EMBL" id="JACIJK010000008">
    <property type="protein sequence ID" value="MBB5715829.1"/>
    <property type="molecule type" value="Genomic_DNA"/>
</dbReference>
<name>A0A7W9BF80_9SPHN</name>
<dbReference type="AlphaFoldDB" id="A0A7W9BF80"/>
<protein>
    <submittedName>
        <fullName evidence="1">Uncharacterized protein</fullName>
    </submittedName>
</protein>
<evidence type="ECO:0000313" key="1">
    <source>
        <dbReference type="EMBL" id="MBB5715829.1"/>
    </source>
</evidence>
<keyword evidence="2" id="KW-1185">Reference proteome</keyword>